<keyword evidence="5" id="KW-1185">Reference proteome</keyword>
<dbReference type="eggNOG" id="COG0384">
    <property type="taxonomic scope" value="Bacteria"/>
</dbReference>
<dbReference type="Proteomes" id="UP000027822">
    <property type="component" value="Unassembled WGS sequence"/>
</dbReference>
<evidence type="ECO:0000256" key="3">
    <source>
        <dbReference type="PIRSR" id="PIRSR016184-1"/>
    </source>
</evidence>
<keyword evidence="2" id="KW-0413">Isomerase</keyword>
<dbReference type="PIRSF" id="PIRSF016184">
    <property type="entry name" value="PhzC_PhzF"/>
    <property type="match status" value="1"/>
</dbReference>
<evidence type="ECO:0000313" key="5">
    <source>
        <dbReference type="Proteomes" id="UP000027822"/>
    </source>
</evidence>
<dbReference type="STRING" id="574376.BAMA_21365"/>
<proteinExistence type="inferred from homology"/>
<dbReference type="GO" id="GO:0005737">
    <property type="term" value="C:cytoplasm"/>
    <property type="evidence" value="ECO:0007669"/>
    <property type="project" value="TreeGrafter"/>
</dbReference>
<dbReference type="NCBIfam" id="TIGR00654">
    <property type="entry name" value="PhzF_family"/>
    <property type="match status" value="1"/>
</dbReference>
<comment type="caution">
    <text evidence="4">The sequence shown here is derived from an EMBL/GenBank/DDBJ whole genome shotgun (WGS) entry which is preliminary data.</text>
</comment>
<reference evidence="4 5" key="1">
    <citation type="submission" date="2014-06" db="EMBL/GenBank/DDBJ databases">
        <title>Draft genome sequence of Bacillus manliponensis JCM 15802 (MCCC 1A00708).</title>
        <authorList>
            <person name="Lai Q."/>
            <person name="Liu Y."/>
            <person name="Shao Z."/>
        </authorList>
    </citation>
    <scope>NUCLEOTIDE SEQUENCE [LARGE SCALE GENOMIC DNA]</scope>
    <source>
        <strain evidence="4 5">JCM 15802</strain>
    </source>
</reference>
<dbReference type="AlphaFoldDB" id="A0A073K011"/>
<evidence type="ECO:0000313" key="4">
    <source>
        <dbReference type="EMBL" id="KEK19792.1"/>
    </source>
</evidence>
<dbReference type="PANTHER" id="PTHR13774:SF39">
    <property type="entry name" value="BIOSYNTHESIS PROTEIN, PUTATIVE-RELATED"/>
    <property type="match status" value="1"/>
</dbReference>
<dbReference type="GO" id="GO:0016853">
    <property type="term" value="F:isomerase activity"/>
    <property type="evidence" value="ECO:0007669"/>
    <property type="project" value="UniProtKB-KW"/>
</dbReference>
<protein>
    <recommendedName>
        <fullName evidence="6">Phenazine biosynthesis protein PhzF</fullName>
    </recommendedName>
</protein>
<accession>A0A073K011</accession>
<comment type="similarity">
    <text evidence="1">Belongs to the PhzF family.</text>
</comment>
<sequence>MKVQVYVLSAFIAGNKGGNLAGVVYHDTTLSHHDMQYIANRLGFSETAFIYPSTVADYQIIFYTPTTVIDLCGHATIASFSLLQRLGYITSGNYTAETKGGLLHVEVQKDGKVFLQYNSPEFLECLPGDEIAEALQIPKNFLVDELPLQVVSTGIPDLIVPIKTLKGLQAIQPNFDKISTLCQKYNIVSFHLFTEETLTNVTAHCRNFAPLYGIPEESATGTSNASLAGYFMKYRPNNMSREGILHFEQGYVLKQPSAIFVQNKELTKKNHTIFVGGDVLYVKEKFVAK</sequence>
<dbReference type="RefSeq" id="WP_034638611.1">
    <property type="nucleotide sequence ID" value="NZ_CBCSJC010000031.1"/>
</dbReference>
<dbReference type="InterPro" id="IPR003719">
    <property type="entry name" value="Phenazine_PhzF-like"/>
</dbReference>
<dbReference type="OrthoDB" id="9788221at2"/>
<dbReference type="Gene3D" id="3.10.310.10">
    <property type="entry name" value="Diaminopimelate Epimerase, Chain A, domain 1"/>
    <property type="match status" value="2"/>
</dbReference>
<organism evidence="4 5">
    <name type="scientific">Bacillus manliponensis</name>
    <dbReference type="NCBI Taxonomy" id="574376"/>
    <lineage>
        <taxon>Bacteria</taxon>
        <taxon>Bacillati</taxon>
        <taxon>Bacillota</taxon>
        <taxon>Bacilli</taxon>
        <taxon>Bacillales</taxon>
        <taxon>Bacillaceae</taxon>
        <taxon>Bacillus</taxon>
        <taxon>Bacillus cereus group</taxon>
    </lineage>
</organism>
<dbReference type="SUPFAM" id="SSF54506">
    <property type="entry name" value="Diaminopimelate epimerase-like"/>
    <property type="match status" value="1"/>
</dbReference>
<evidence type="ECO:0000256" key="1">
    <source>
        <dbReference type="ARBA" id="ARBA00008270"/>
    </source>
</evidence>
<name>A0A073K011_9BACI</name>
<dbReference type="PANTHER" id="PTHR13774">
    <property type="entry name" value="PHENAZINE BIOSYNTHESIS PROTEIN"/>
    <property type="match status" value="1"/>
</dbReference>
<evidence type="ECO:0008006" key="6">
    <source>
        <dbReference type="Google" id="ProtNLM"/>
    </source>
</evidence>
<evidence type="ECO:0000256" key="2">
    <source>
        <dbReference type="ARBA" id="ARBA00023235"/>
    </source>
</evidence>
<dbReference type="EMBL" id="JOTN01000006">
    <property type="protein sequence ID" value="KEK19792.1"/>
    <property type="molecule type" value="Genomic_DNA"/>
</dbReference>
<gene>
    <name evidence="4" type="ORF">BAMA_21365</name>
</gene>
<dbReference type="Pfam" id="PF02567">
    <property type="entry name" value="PhzC-PhzF"/>
    <property type="match status" value="1"/>
</dbReference>
<feature type="active site" evidence="3">
    <location>
        <position position="46"/>
    </location>
</feature>